<dbReference type="SUPFAM" id="SSF52540">
    <property type="entry name" value="P-loop containing nucleoside triphosphate hydrolases"/>
    <property type="match status" value="2"/>
</dbReference>
<keyword evidence="2 17" id="KW-0004">4Fe-4S</keyword>
<dbReference type="Pfam" id="PF13307">
    <property type="entry name" value="Helicase_C_2"/>
    <property type="match status" value="1"/>
</dbReference>
<dbReference type="GO" id="GO:0003677">
    <property type="term" value="F:DNA binding"/>
    <property type="evidence" value="ECO:0007669"/>
    <property type="project" value="UniProtKB-UniRule"/>
</dbReference>
<feature type="region of interest" description="Disordered" evidence="18">
    <location>
        <begin position="748"/>
        <end position="787"/>
    </location>
</feature>
<feature type="binding site" evidence="17">
    <location>
        <position position="130"/>
    </location>
    <ligand>
        <name>[4Fe-4S] cluster</name>
        <dbReference type="ChEBI" id="CHEBI:49883"/>
    </ligand>
</feature>
<evidence type="ECO:0000256" key="13">
    <source>
        <dbReference type="ARBA" id="ARBA00023235"/>
    </source>
</evidence>
<dbReference type="GO" id="GO:1904430">
    <property type="term" value="P:negative regulation of t-circle formation"/>
    <property type="evidence" value="ECO:0007669"/>
    <property type="project" value="TreeGrafter"/>
</dbReference>
<comment type="function">
    <text evidence="17">A probable ATP-dependent DNA helicase implicated in DNA repair and the maintenance of genomic stability. Acts as an anti-recombinase to counteract toxic recombination and limit crossover during meiosis. Regulates meiotic recombination and crossover homeostasis by physically dissociating strand invasion events and thereby promotes noncrossover repair by meiotic synthesis dependent strand annealing (SDSA) as well as disassembly of D loop recombination intermediates.</text>
</comment>
<dbReference type="GO" id="GO:0045910">
    <property type="term" value="P:negative regulation of DNA recombination"/>
    <property type="evidence" value="ECO:0007669"/>
    <property type="project" value="TreeGrafter"/>
</dbReference>
<dbReference type="GO" id="GO:0003678">
    <property type="term" value="F:DNA helicase activity"/>
    <property type="evidence" value="ECO:0007669"/>
    <property type="project" value="UniProtKB-UniRule"/>
</dbReference>
<dbReference type="PROSITE" id="PS00690">
    <property type="entry name" value="DEAH_ATP_HELICASE"/>
    <property type="match status" value="1"/>
</dbReference>
<dbReference type="InterPro" id="IPR014001">
    <property type="entry name" value="Helicase_ATP-bd"/>
</dbReference>
<evidence type="ECO:0000256" key="4">
    <source>
        <dbReference type="ARBA" id="ARBA00022741"/>
    </source>
</evidence>
<dbReference type="SMART" id="SM00488">
    <property type="entry name" value="DEXDc2"/>
    <property type="match status" value="1"/>
</dbReference>
<evidence type="ECO:0000259" key="19">
    <source>
        <dbReference type="PROSITE" id="PS51193"/>
    </source>
</evidence>
<evidence type="ECO:0000256" key="14">
    <source>
        <dbReference type="ARBA" id="ARBA00023242"/>
    </source>
</evidence>
<dbReference type="PANTHER" id="PTHR11472:SF34">
    <property type="entry name" value="REGULATOR OF TELOMERE ELONGATION HELICASE 1"/>
    <property type="match status" value="1"/>
</dbReference>
<comment type="subcellular location">
    <subcellularLocation>
        <location evidence="1 17">Nucleus</location>
    </subcellularLocation>
</comment>
<sequence length="913" mass="103284">MAVEINIRGVPIQFPFTPYDIQKDYMEKVIECLQNESTAILESPTGTGKTLCLLCSSLAWLELKKTQLELLMEMDGSAGKQPTSQLDLKLPTVIFASRTHSQLTQAMQELKKSSYKYMRACVLASRDQLCIHPEVMSEQDKDIRSQKCILKVRKSSCDFYDGINRFLNNNINLTDTSIFDIEDMLKLGNKHTICPYYMTKELQRTVNIIFMPYNYLLNPLVQRAFCLNLANSVVILDEAHNVEKVCEESASIELKSSDITLAVDEVNVVIKLLVEESISLKMCLGDTNLDKVANFQEILLKLEKFLNEIPLNGTEDVTHFSGDYIFDILEKAGISSQNSNMILQLINKITPFVTTKKASGGKALLFFSDFLTIIFRSGASKEKLKSCFKVHIKEENSGKGNNLLSNSLRNSDPSKGRILSFWCFSPRFGMELILRNNIKALILTSGTLAPLKPFISELELDVSVSLENPHIVSPNQICVNVLSKGPDGVALNCNFQNRDNSQYLNSLGITIVNLSRIVPDGLLIFFPSYYVMNKCESTWQEGGIWTSISNNKAIFVEPREKDAFNAAMNGYYERIKDPAHRGAIFMAVCKGKVSEGLDFSDANGRTVIIIGLPYPPLKEPRVILKMDYLNQCHSKDKEYITGQDWYNLEASRAVNQAVGRVIRHRHDFGAILFLDMRFRSFKIRCQMPKWLQGHIKCASKFSDVVRDLTQFFKRAHEQFPVSNGKLAYATSSTFDSTATTSTTFDLQTYNNDNSNSGPSSVSLTVQPPNAYPGTSGYSDGNSEDKNRIDGLVTIHNNKRCKEDNTEDQSNQTKKALTLNNLTDQEQAADPKSMTEFFTMVKNKLGPNFREFAVAIQTYRSSNDINNFLEKVDPLVPSNFRYIFIGMDKYIRRIHQETYREFLQRNNLTVPENL</sequence>
<dbReference type="InterPro" id="IPR002464">
    <property type="entry name" value="DNA/RNA_helicase_DEAH_CS"/>
</dbReference>
<reference evidence="20" key="1">
    <citation type="submission" date="2020-08" db="EMBL/GenBank/DDBJ databases">
        <title>Genome sequencing and assembly of the red palm weevil Rhynchophorus ferrugineus.</title>
        <authorList>
            <person name="Dias G.B."/>
            <person name="Bergman C.M."/>
            <person name="Manee M."/>
        </authorList>
    </citation>
    <scope>NUCLEOTIDE SEQUENCE</scope>
    <source>
        <strain evidence="20">AA-2017</strain>
        <tissue evidence="20">Whole larva</tissue>
    </source>
</reference>
<feature type="domain" description="Helicase ATP-binding" evidence="19">
    <location>
        <begin position="8"/>
        <end position="284"/>
    </location>
</feature>
<evidence type="ECO:0000256" key="17">
    <source>
        <dbReference type="HAMAP-Rule" id="MF_03065"/>
    </source>
</evidence>
<evidence type="ECO:0000256" key="5">
    <source>
        <dbReference type="ARBA" id="ARBA00022763"/>
    </source>
</evidence>
<evidence type="ECO:0000256" key="12">
    <source>
        <dbReference type="ARBA" id="ARBA00023204"/>
    </source>
</evidence>
<comment type="similarity">
    <text evidence="17">Belongs to the helicase family. RAD3/XPD subfamily.</text>
</comment>
<dbReference type="InterPro" id="IPR010614">
    <property type="entry name" value="RAD3-like_helicase_DEAD"/>
</dbReference>
<dbReference type="EMBL" id="JAACXV010014101">
    <property type="protein sequence ID" value="KAF7270391.1"/>
    <property type="molecule type" value="Genomic_DNA"/>
</dbReference>
<keyword evidence="7 17" id="KW-0347">Helicase</keyword>
<evidence type="ECO:0000256" key="3">
    <source>
        <dbReference type="ARBA" id="ARBA00022723"/>
    </source>
</evidence>
<evidence type="ECO:0000256" key="10">
    <source>
        <dbReference type="ARBA" id="ARBA00023014"/>
    </source>
</evidence>
<evidence type="ECO:0000256" key="2">
    <source>
        <dbReference type="ARBA" id="ARBA00022485"/>
    </source>
</evidence>
<dbReference type="InterPro" id="IPR030845">
    <property type="entry name" value="RTEL1"/>
</dbReference>
<evidence type="ECO:0000313" key="21">
    <source>
        <dbReference type="Proteomes" id="UP000625711"/>
    </source>
</evidence>
<evidence type="ECO:0000256" key="15">
    <source>
        <dbReference type="ARBA" id="ARBA00049360"/>
    </source>
</evidence>
<keyword evidence="9 17" id="KW-0408">Iron</keyword>
<name>A0A834M6X7_RHYFE</name>
<dbReference type="GO" id="GO:0090657">
    <property type="term" value="P:telomeric loop disassembly"/>
    <property type="evidence" value="ECO:0007669"/>
    <property type="project" value="TreeGrafter"/>
</dbReference>
<keyword evidence="3 17" id="KW-0479">Metal-binding</keyword>
<dbReference type="InterPro" id="IPR027417">
    <property type="entry name" value="P-loop_NTPase"/>
</dbReference>
<dbReference type="PANTHER" id="PTHR11472">
    <property type="entry name" value="DNA REPAIR DEAD HELICASE RAD3/XP-D SUBFAMILY MEMBER"/>
    <property type="match status" value="1"/>
</dbReference>
<keyword evidence="12 17" id="KW-0234">DNA repair</keyword>
<dbReference type="GO" id="GO:0005634">
    <property type="term" value="C:nucleus"/>
    <property type="evidence" value="ECO:0007669"/>
    <property type="project" value="UniProtKB-SubCell"/>
</dbReference>
<evidence type="ECO:0000256" key="1">
    <source>
        <dbReference type="ARBA" id="ARBA00004123"/>
    </source>
</evidence>
<dbReference type="GO" id="GO:0051539">
    <property type="term" value="F:4 iron, 4 sulfur cluster binding"/>
    <property type="evidence" value="ECO:0007669"/>
    <property type="project" value="UniProtKB-UniRule"/>
</dbReference>
<dbReference type="Gene3D" id="1.20.1160.20">
    <property type="match status" value="1"/>
</dbReference>
<dbReference type="Gene3D" id="3.40.50.300">
    <property type="entry name" value="P-loop containing nucleotide triphosphate hydrolases"/>
    <property type="match status" value="2"/>
</dbReference>
<dbReference type="GO" id="GO:0006310">
    <property type="term" value="P:DNA recombination"/>
    <property type="evidence" value="ECO:0007669"/>
    <property type="project" value="InterPro"/>
</dbReference>
<comment type="catalytic activity">
    <reaction evidence="15 17">
        <text>ATP + H2O = ADP + phosphate + H(+)</text>
        <dbReference type="Rhea" id="RHEA:13065"/>
        <dbReference type="ChEBI" id="CHEBI:15377"/>
        <dbReference type="ChEBI" id="CHEBI:15378"/>
        <dbReference type="ChEBI" id="CHEBI:30616"/>
        <dbReference type="ChEBI" id="CHEBI:43474"/>
        <dbReference type="ChEBI" id="CHEBI:456216"/>
    </reaction>
</comment>
<dbReference type="FunFam" id="3.40.50.300:FF:000431">
    <property type="entry name" value="Regulator of telomere elongation helicase 1"/>
    <property type="match status" value="1"/>
</dbReference>
<keyword evidence="6 17" id="KW-0378">Hydrolase</keyword>
<dbReference type="InterPro" id="IPR045028">
    <property type="entry name" value="DinG/Rad3-like"/>
</dbReference>
<dbReference type="InterPro" id="IPR006555">
    <property type="entry name" value="ATP-dep_Helicase_C"/>
</dbReference>
<feature type="binding site" evidence="17">
    <location>
        <position position="194"/>
    </location>
    <ligand>
        <name>[4Fe-4S] cluster</name>
        <dbReference type="ChEBI" id="CHEBI:49883"/>
    </ligand>
</feature>
<dbReference type="GO" id="GO:0070182">
    <property type="term" value="F:DNA polymerase binding"/>
    <property type="evidence" value="ECO:0007669"/>
    <property type="project" value="TreeGrafter"/>
</dbReference>
<dbReference type="PROSITE" id="PS51193">
    <property type="entry name" value="HELICASE_ATP_BIND_2"/>
    <property type="match status" value="1"/>
</dbReference>
<evidence type="ECO:0000256" key="7">
    <source>
        <dbReference type="ARBA" id="ARBA00022806"/>
    </source>
</evidence>
<dbReference type="GO" id="GO:0010569">
    <property type="term" value="P:regulation of double-strand break repair via homologous recombination"/>
    <property type="evidence" value="ECO:0007669"/>
    <property type="project" value="UniProtKB-UniRule"/>
</dbReference>
<keyword evidence="8 17" id="KW-0067">ATP-binding</keyword>
<dbReference type="GO" id="GO:0046872">
    <property type="term" value="F:metal ion binding"/>
    <property type="evidence" value="ECO:0007669"/>
    <property type="project" value="UniProtKB-UniRule"/>
</dbReference>
<accession>A0A834M6X7</accession>
<dbReference type="GO" id="GO:0006281">
    <property type="term" value="P:DNA repair"/>
    <property type="evidence" value="ECO:0007669"/>
    <property type="project" value="UniProtKB-UniRule"/>
</dbReference>
<dbReference type="GO" id="GO:0005524">
    <property type="term" value="F:ATP binding"/>
    <property type="evidence" value="ECO:0007669"/>
    <property type="project" value="UniProtKB-UniRule"/>
</dbReference>
<dbReference type="InterPro" id="IPR014013">
    <property type="entry name" value="Helic_SF1/SF2_ATP-bd_DinG/Rad3"/>
</dbReference>
<keyword evidence="10 17" id="KW-0411">Iron-sulfur</keyword>
<feature type="compositionally biased region" description="Polar residues" evidence="18">
    <location>
        <begin position="748"/>
        <end position="767"/>
    </location>
</feature>
<dbReference type="NCBIfam" id="TIGR00604">
    <property type="entry name" value="rad3"/>
    <property type="match status" value="1"/>
</dbReference>
<dbReference type="InterPro" id="IPR057498">
    <property type="entry name" value="Rtel1_ARCH"/>
</dbReference>
<dbReference type="SMART" id="SM00491">
    <property type="entry name" value="HELICc2"/>
    <property type="match status" value="1"/>
</dbReference>
<evidence type="ECO:0000256" key="6">
    <source>
        <dbReference type="ARBA" id="ARBA00022801"/>
    </source>
</evidence>
<keyword evidence="5 17" id="KW-0227">DNA damage</keyword>
<evidence type="ECO:0000256" key="8">
    <source>
        <dbReference type="ARBA" id="ARBA00022840"/>
    </source>
</evidence>
<dbReference type="InterPro" id="IPR013020">
    <property type="entry name" value="Rad3/Chl1-like"/>
</dbReference>
<evidence type="ECO:0000256" key="9">
    <source>
        <dbReference type="ARBA" id="ARBA00023004"/>
    </source>
</evidence>
<dbReference type="OrthoDB" id="19182at2759"/>
<keyword evidence="4 17" id="KW-0547">Nucleotide-binding</keyword>
<dbReference type="AlphaFoldDB" id="A0A834M6X7"/>
<comment type="caution">
    <text evidence="20">The sequence shown here is derived from an EMBL/GenBank/DDBJ whole genome shotgun (WGS) entry which is preliminary data.</text>
</comment>
<protein>
    <recommendedName>
        <fullName evidence="16 17">Regulator of telomere elongation helicase 1 homolog</fullName>
        <ecNumber evidence="17">5.6.2.-</ecNumber>
    </recommendedName>
</protein>
<dbReference type="Pfam" id="PF06733">
    <property type="entry name" value="DEAD_2"/>
    <property type="match status" value="1"/>
</dbReference>
<dbReference type="GO" id="GO:0006260">
    <property type="term" value="P:DNA replication"/>
    <property type="evidence" value="ECO:0007669"/>
    <property type="project" value="InterPro"/>
</dbReference>
<dbReference type="InterPro" id="IPR006554">
    <property type="entry name" value="Helicase-like_DEXD_c2"/>
</dbReference>
<dbReference type="Pfam" id="PF23109">
    <property type="entry name" value="ARCH_RTEL1"/>
    <property type="match status" value="1"/>
</dbReference>
<keyword evidence="11 17" id="KW-0238">DNA-binding</keyword>
<gene>
    <name evidence="20" type="ORF">GWI33_016625</name>
</gene>
<evidence type="ECO:0000313" key="20">
    <source>
        <dbReference type="EMBL" id="KAF7270391.1"/>
    </source>
</evidence>
<keyword evidence="21" id="KW-1185">Reference proteome</keyword>
<dbReference type="Proteomes" id="UP000625711">
    <property type="component" value="Unassembled WGS sequence"/>
</dbReference>
<dbReference type="HAMAP" id="MF_03065">
    <property type="entry name" value="RTEL1"/>
    <property type="match status" value="1"/>
</dbReference>
<keyword evidence="13 17" id="KW-0413">Isomerase</keyword>
<feature type="binding site" evidence="17">
    <location>
        <position position="148"/>
    </location>
    <ligand>
        <name>[4Fe-4S] cluster</name>
        <dbReference type="ChEBI" id="CHEBI:49883"/>
    </ligand>
</feature>
<dbReference type="CDD" id="cd18788">
    <property type="entry name" value="SF2_C_XPD"/>
    <property type="match status" value="1"/>
</dbReference>
<evidence type="ECO:0000256" key="11">
    <source>
        <dbReference type="ARBA" id="ARBA00023125"/>
    </source>
</evidence>
<dbReference type="SMART" id="SM00487">
    <property type="entry name" value="DEXDc"/>
    <property type="match status" value="1"/>
</dbReference>
<dbReference type="EC" id="5.6.2.-" evidence="17"/>
<evidence type="ECO:0000256" key="16">
    <source>
        <dbReference type="ARBA" id="ARBA00073810"/>
    </source>
</evidence>
<dbReference type="GO" id="GO:0016818">
    <property type="term" value="F:hydrolase activity, acting on acid anhydrides, in phosphorus-containing anhydrides"/>
    <property type="evidence" value="ECO:0007669"/>
    <property type="project" value="InterPro"/>
</dbReference>
<organism evidence="20 21">
    <name type="scientific">Rhynchophorus ferrugineus</name>
    <name type="common">Red palm weevil</name>
    <name type="synonym">Curculio ferrugineus</name>
    <dbReference type="NCBI Taxonomy" id="354439"/>
    <lineage>
        <taxon>Eukaryota</taxon>
        <taxon>Metazoa</taxon>
        <taxon>Ecdysozoa</taxon>
        <taxon>Arthropoda</taxon>
        <taxon>Hexapoda</taxon>
        <taxon>Insecta</taxon>
        <taxon>Pterygota</taxon>
        <taxon>Neoptera</taxon>
        <taxon>Endopterygota</taxon>
        <taxon>Coleoptera</taxon>
        <taxon>Polyphaga</taxon>
        <taxon>Cucujiformia</taxon>
        <taxon>Curculionidae</taxon>
        <taxon>Dryophthorinae</taxon>
        <taxon>Rhynchophorus</taxon>
    </lineage>
</organism>
<keyword evidence="14 17" id="KW-0539">Nucleus</keyword>
<evidence type="ECO:0000256" key="18">
    <source>
        <dbReference type="SAM" id="MobiDB-lite"/>
    </source>
</evidence>
<proteinExistence type="inferred from homology"/>
<feature type="binding site" evidence="17">
    <location>
        <position position="157"/>
    </location>
    <ligand>
        <name>[4Fe-4S] cluster</name>
        <dbReference type="ChEBI" id="CHEBI:49883"/>
    </ligand>
</feature>